<gene>
    <name evidence="1" type="primary">MRPL27</name>
    <name evidence="1" type="ORF">M8818_001972</name>
</gene>
<accession>A0ACC3SIN0</accession>
<dbReference type="Proteomes" id="UP001320706">
    <property type="component" value="Unassembled WGS sequence"/>
</dbReference>
<keyword evidence="1" id="KW-0687">Ribonucleoprotein</keyword>
<proteinExistence type="predicted"/>
<reference evidence="1" key="1">
    <citation type="submission" date="2024-02" db="EMBL/GenBank/DDBJ databases">
        <title>Metagenome Assembled Genome of Zalaria obscura JY119.</title>
        <authorList>
            <person name="Vighnesh L."/>
            <person name="Jagadeeshwari U."/>
            <person name="Venkata Ramana C."/>
            <person name="Sasikala C."/>
        </authorList>
    </citation>
    <scope>NUCLEOTIDE SEQUENCE</scope>
    <source>
        <strain evidence="1">JY119</strain>
    </source>
</reference>
<organism evidence="1 2">
    <name type="scientific">Zalaria obscura</name>
    <dbReference type="NCBI Taxonomy" id="2024903"/>
    <lineage>
        <taxon>Eukaryota</taxon>
        <taxon>Fungi</taxon>
        <taxon>Dikarya</taxon>
        <taxon>Ascomycota</taxon>
        <taxon>Pezizomycotina</taxon>
        <taxon>Dothideomycetes</taxon>
        <taxon>Dothideomycetidae</taxon>
        <taxon>Dothideales</taxon>
        <taxon>Zalariaceae</taxon>
        <taxon>Zalaria</taxon>
    </lineage>
</organism>
<evidence type="ECO:0000313" key="1">
    <source>
        <dbReference type="EMBL" id="KAK8215351.1"/>
    </source>
</evidence>
<evidence type="ECO:0000313" key="2">
    <source>
        <dbReference type="Proteomes" id="UP001320706"/>
    </source>
</evidence>
<protein>
    <submittedName>
        <fullName evidence="1">60S ribosomal protein L27, mitochondrial</fullName>
    </submittedName>
</protein>
<sequence length="155" mass="17751">MYASRAKISPDARRHSRKLRNEAQDLPKAHHCIPDRPASPELPSTHPSAQHNTMQPTQPLQRALRRLALTTKMVNKGFYKGNRTGSMGTHTKWGGYTIDYKKVRTYMVPNLENCMLTPFVTKLVKPPMPKYFGKDKNPMNGESYLRRWKKSGGNL</sequence>
<keyword evidence="1" id="KW-0689">Ribosomal protein</keyword>
<name>A0ACC3SIN0_9PEZI</name>
<dbReference type="EMBL" id="JAMKPW020000008">
    <property type="protein sequence ID" value="KAK8215351.1"/>
    <property type="molecule type" value="Genomic_DNA"/>
</dbReference>
<keyword evidence="2" id="KW-1185">Reference proteome</keyword>
<comment type="caution">
    <text evidence="1">The sequence shown here is derived from an EMBL/GenBank/DDBJ whole genome shotgun (WGS) entry which is preliminary data.</text>
</comment>